<comment type="caution">
    <text evidence="2">The sequence shown here is derived from an EMBL/GenBank/DDBJ whole genome shotgun (WGS) entry which is preliminary data.</text>
</comment>
<accession>A0ABP1RTV2</accession>
<evidence type="ECO:0000313" key="2">
    <source>
        <dbReference type="EMBL" id="CAL8135369.1"/>
    </source>
</evidence>
<protein>
    <submittedName>
        <fullName evidence="2">Uncharacterized protein</fullName>
    </submittedName>
</protein>
<evidence type="ECO:0000256" key="1">
    <source>
        <dbReference type="SAM" id="Phobius"/>
    </source>
</evidence>
<sequence length="156" mass="17636">MLADGIQKVAVDGDQILYTTVEIVLRPPVASCYRVIRIYQPCSNTWVTGNADTNASNFSWPKFGRSEPYVCWRAENETFYIHKLDFGVDSGRVCAGWKAQRSELKQATIHNCIDSSRECAITSCIKVILLVFMYSYLTCCIIEVASVMAFDCNFDF</sequence>
<keyword evidence="1" id="KW-1133">Transmembrane helix</keyword>
<evidence type="ECO:0000313" key="3">
    <source>
        <dbReference type="Proteomes" id="UP001642540"/>
    </source>
</evidence>
<name>A0ABP1RTV2_9HEXA</name>
<organism evidence="2 3">
    <name type="scientific">Orchesella dallaii</name>
    <dbReference type="NCBI Taxonomy" id="48710"/>
    <lineage>
        <taxon>Eukaryota</taxon>
        <taxon>Metazoa</taxon>
        <taxon>Ecdysozoa</taxon>
        <taxon>Arthropoda</taxon>
        <taxon>Hexapoda</taxon>
        <taxon>Collembola</taxon>
        <taxon>Entomobryomorpha</taxon>
        <taxon>Entomobryoidea</taxon>
        <taxon>Orchesellidae</taxon>
        <taxon>Orchesellinae</taxon>
        <taxon>Orchesella</taxon>
    </lineage>
</organism>
<keyword evidence="1" id="KW-0472">Membrane</keyword>
<proteinExistence type="predicted"/>
<gene>
    <name evidence="2" type="ORF">ODALV1_LOCUS25952</name>
</gene>
<keyword evidence="1" id="KW-0812">Transmembrane</keyword>
<feature type="transmembrane region" description="Helical" evidence="1">
    <location>
        <begin position="127"/>
        <end position="150"/>
    </location>
</feature>
<dbReference type="Proteomes" id="UP001642540">
    <property type="component" value="Unassembled WGS sequence"/>
</dbReference>
<reference evidence="2 3" key="1">
    <citation type="submission" date="2024-08" db="EMBL/GenBank/DDBJ databases">
        <authorList>
            <person name="Cucini C."/>
            <person name="Frati F."/>
        </authorList>
    </citation>
    <scope>NUCLEOTIDE SEQUENCE [LARGE SCALE GENOMIC DNA]</scope>
</reference>
<keyword evidence="3" id="KW-1185">Reference proteome</keyword>
<dbReference type="EMBL" id="CAXLJM020000108">
    <property type="protein sequence ID" value="CAL8135369.1"/>
    <property type="molecule type" value="Genomic_DNA"/>
</dbReference>